<evidence type="ECO:0000256" key="1">
    <source>
        <dbReference type="ARBA" id="ARBA00004496"/>
    </source>
</evidence>
<keyword evidence="9" id="KW-1185">Reference proteome</keyword>
<comment type="function">
    <text evidence="7">Catalyzes the methyl esterification of L-isoaspartyl residues in peptides and proteins that result from spontaneous decomposition of normal L-aspartyl and L-asparaginyl residues. It plays a role in the repair and/or degradation of damaged proteins.</text>
</comment>
<evidence type="ECO:0000256" key="7">
    <source>
        <dbReference type="HAMAP-Rule" id="MF_00090"/>
    </source>
</evidence>
<reference evidence="8 9" key="1">
    <citation type="journal article" date="2011" name="Stand. Genomic Sci.">
        <title>Complete genome sequence of 'Thioalkalivibrio sulfidophilus' HL-EbGr7.</title>
        <authorList>
            <person name="Muyzer G."/>
            <person name="Sorokin D.Y."/>
            <person name="Mavromatis K."/>
            <person name="Lapidus A."/>
            <person name="Clum A."/>
            <person name="Ivanova N."/>
            <person name="Pati A."/>
            <person name="d'Haeseleer P."/>
            <person name="Woyke T."/>
            <person name="Kyrpides N.C."/>
        </authorList>
    </citation>
    <scope>NUCLEOTIDE SEQUENCE [LARGE SCALE GENOMIC DNA]</scope>
    <source>
        <strain evidence="8 9">HL-EbGR7</strain>
    </source>
</reference>
<evidence type="ECO:0000256" key="4">
    <source>
        <dbReference type="ARBA" id="ARBA00022603"/>
    </source>
</evidence>
<dbReference type="PANTHER" id="PTHR11579">
    <property type="entry name" value="PROTEIN-L-ISOASPARTATE O-METHYLTRANSFERASE"/>
    <property type="match status" value="1"/>
</dbReference>
<dbReference type="OrthoDB" id="9810066at2"/>
<dbReference type="GO" id="GO:0004719">
    <property type="term" value="F:protein-L-isoaspartate (D-aspartate) O-methyltransferase activity"/>
    <property type="evidence" value="ECO:0007669"/>
    <property type="project" value="UniProtKB-UniRule"/>
</dbReference>
<dbReference type="InterPro" id="IPR029063">
    <property type="entry name" value="SAM-dependent_MTases_sf"/>
</dbReference>
<dbReference type="Proteomes" id="UP000002383">
    <property type="component" value="Chromosome"/>
</dbReference>
<dbReference type="STRING" id="396588.Tgr7_0261"/>
<evidence type="ECO:0000256" key="2">
    <source>
        <dbReference type="ARBA" id="ARBA00005369"/>
    </source>
</evidence>
<evidence type="ECO:0000256" key="3">
    <source>
        <dbReference type="ARBA" id="ARBA00022490"/>
    </source>
</evidence>
<protein>
    <recommendedName>
        <fullName evidence="7">Protein-L-isoaspartate O-methyltransferase</fullName>
        <ecNumber evidence="7">2.1.1.77</ecNumber>
    </recommendedName>
    <alternativeName>
        <fullName evidence="7">L-isoaspartyl protein carboxyl methyltransferase</fullName>
    </alternativeName>
    <alternativeName>
        <fullName evidence="7">Protein L-isoaspartyl methyltransferase</fullName>
    </alternativeName>
    <alternativeName>
        <fullName evidence="7">Protein-beta-aspartate methyltransferase</fullName>
        <shortName evidence="7">PIMT</shortName>
    </alternativeName>
</protein>
<dbReference type="Gene3D" id="3.40.50.150">
    <property type="entry name" value="Vaccinia Virus protein VP39"/>
    <property type="match status" value="1"/>
</dbReference>
<evidence type="ECO:0000313" key="9">
    <source>
        <dbReference type="Proteomes" id="UP000002383"/>
    </source>
</evidence>
<dbReference type="eggNOG" id="COG2518">
    <property type="taxonomic scope" value="Bacteria"/>
</dbReference>
<dbReference type="CDD" id="cd02440">
    <property type="entry name" value="AdoMet_MTases"/>
    <property type="match status" value="1"/>
</dbReference>
<dbReference type="EMBL" id="CP001339">
    <property type="protein sequence ID" value="ACL71360.1"/>
    <property type="molecule type" value="Genomic_DNA"/>
</dbReference>
<dbReference type="EC" id="2.1.1.77" evidence="7"/>
<dbReference type="GO" id="GO:0030091">
    <property type="term" value="P:protein repair"/>
    <property type="evidence" value="ECO:0007669"/>
    <property type="project" value="UniProtKB-UniRule"/>
</dbReference>
<sequence length="225" mass="24564">MHEQRRKYIQALIDTLKRDFRETAGSTGLDAPDPRILEAIRQVPRDRFVPERSLDMAWENTALSIGYGQTISQPYVVALMTQLLELTPESRVLEIGTGSGYQAALLGELAGEVYSIEVVPELAAQAKTRLEEMGYGNVHVRAGNGRLGWPEAAPFDAVIVTAAAEDIPEALVDQLRPGGRMVIPVNTGWYGQDLVLGIKGEDGELKTRSILAVVFVPLVGKEDVP</sequence>
<comment type="subcellular location">
    <subcellularLocation>
        <location evidence="1 7">Cytoplasm</location>
    </subcellularLocation>
</comment>
<dbReference type="AlphaFoldDB" id="B8GU77"/>
<accession>B8GU77</accession>
<evidence type="ECO:0000256" key="6">
    <source>
        <dbReference type="ARBA" id="ARBA00022691"/>
    </source>
</evidence>
<keyword evidence="5 7" id="KW-0808">Transferase</keyword>
<dbReference type="NCBIfam" id="TIGR00080">
    <property type="entry name" value="pimt"/>
    <property type="match status" value="1"/>
</dbReference>
<dbReference type="HAMAP" id="MF_00090">
    <property type="entry name" value="PIMT"/>
    <property type="match status" value="1"/>
</dbReference>
<dbReference type="RefSeq" id="WP_012636849.1">
    <property type="nucleotide sequence ID" value="NC_011901.1"/>
</dbReference>
<evidence type="ECO:0000313" key="8">
    <source>
        <dbReference type="EMBL" id="ACL71360.1"/>
    </source>
</evidence>
<dbReference type="PANTHER" id="PTHR11579:SF0">
    <property type="entry name" value="PROTEIN-L-ISOASPARTATE(D-ASPARTATE) O-METHYLTRANSFERASE"/>
    <property type="match status" value="1"/>
</dbReference>
<keyword evidence="3 7" id="KW-0963">Cytoplasm</keyword>
<keyword evidence="4 7" id="KW-0489">Methyltransferase</keyword>
<proteinExistence type="inferred from homology"/>
<comment type="catalytic activity">
    <reaction evidence="7">
        <text>[protein]-L-isoaspartate + S-adenosyl-L-methionine = [protein]-L-isoaspartate alpha-methyl ester + S-adenosyl-L-homocysteine</text>
        <dbReference type="Rhea" id="RHEA:12705"/>
        <dbReference type="Rhea" id="RHEA-COMP:12143"/>
        <dbReference type="Rhea" id="RHEA-COMP:12144"/>
        <dbReference type="ChEBI" id="CHEBI:57856"/>
        <dbReference type="ChEBI" id="CHEBI:59789"/>
        <dbReference type="ChEBI" id="CHEBI:90596"/>
        <dbReference type="ChEBI" id="CHEBI:90598"/>
        <dbReference type="EC" id="2.1.1.77"/>
    </reaction>
</comment>
<dbReference type="KEGG" id="tgr:Tgr7_0261"/>
<dbReference type="InterPro" id="IPR000682">
    <property type="entry name" value="PCMT"/>
</dbReference>
<dbReference type="GO" id="GO:0005737">
    <property type="term" value="C:cytoplasm"/>
    <property type="evidence" value="ECO:0007669"/>
    <property type="project" value="UniProtKB-SubCell"/>
</dbReference>
<gene>
    <name evidence="7" type="primary">pcm</name>
    <name evidence="8" type="ordered locus">Tgr7_0261</name>
</gene>
<dbReference type="GO" id="GO:0032259">
    <property type="term" value="P:methylation"/>
    <property type="evidence" value="ECO:0007669"/>
    <property type="project" value="UniProtKB-KW"/>
</dbReference>
<dbReference type="Pfam" id="PF01135">
    <property type="entry name" value="PCMT"/>
    <property type="match status" value="1"/>
</dbReference>
<dbReference type="SUPFAM" id="SSF53335">
    <property type="entry name" value="S-adenosyl-L-methionine-dependent methyltransferases"/>
    <property type="match status" value="1"/>
</dbReference>
<keyword evidence="6 7" id="KW-0949">S-adenosyl-L-methionine</keyword>
<dbReference type="FunFam" id="3.40.50.150:FF:000010">
    <property type="entry name" value="Protein-L-isoaspartate O-methyltransferase"/>
    <property type="match status" value="1"/>
</dbReference>
<organism evidence="8 9">
    <name type="scientific">Thioalkalivibrio sulfidiphilus (strain HL-EbGR7)</name>
    <dbReference type="NCBI Taxonomy" id="396588"/>
    <lineage>
        <taxon>Bacteria</taxon>
        <taxon>Pseudomonadati</taxon>
        <taxon>Pseudomonadota</taxon>
        <taxon>Gammaproteobacteria</taxon>
        <taxon>Chromatiales</taxon>
        <taxon>Ectothiorhodospiraceae</taxon>
        <taxon>Thioalkalivibrio</taxon>
    </lineage>
</organism>
<comment type="similarity">
    <text evidence="2 7">Belongs to the methyltransferase superfamily. L-isoaspartyl/D-aspartyl protein methyltransferase family.</text>
</comment>
<dbReference type="NCBIfam" id="NF001453">
    <property type="entry name" value="PRK00312.1"/>
    <property type="match status" value="1"/>
</dbReference>
<evidence type="ECO:0000256" key="5">
    <source>
        <dbReference type="ARBA" id="ARBA00022679"/>
    </source>
</evidence>
<name>B8GU77_THISH</name>
<feature type="active site" evidence="7">
    <location>
        <position position="72"/>
    </location>
</feature>
<dbReference type="HOGENOM" id="CLU_055432_2_0_6"/>